<evidence type="ECO:0000313" key="2">
    <source>
        <dbReference type="RefSeq" id="XP_073771427.1"/>
    </source>
</evidence>
<organism evidence="1 2">
    <name type="scientific">Danio rerio</name>
    <name type="common">Zebrafish</name>
    <name type="synonym">Brachydanio rerio</name>
    <dbReference type="NCBI Taxonomy" id="7955"/>
    <lineage>
        <taxon>Eukaryota</taxon>
        <taxon>Metazoa</taxon>
        <taxon>Chordata</taxon>
        <taxon>Craniata</taxon>
        <taxon>Vertebrata</taxon>
        <taxon>Euteleostomi</taxon>
        <taxon>Actinopterygii</taxon>
        <taxon>Neopterygii</taxon>
        <taxon>Teleostei</taxon>
        <taxon>Ostariophysi</taxon>
        <taxon>Cypriniformes</taxon>
        <taxon>Danionidae</taxon>
        <taxon>Danioninae</taxon>
        <taxon>Danio</taxon>
    </lineage>
</organism>
<keyword evidence="2" id="KW-0969">Cilium</keyword>
<dbReference type="RefSeq" id="XP_073771427.1">
    <property type="nucleotide sequence ID" value="XM_073915326.1"/>
</dbReference>
<name>A0AC58GNV9_DANRE</name>
<protein>
    <submittedName>
        <fullName evidence="2">Cilia- and flagella-associated protein 107 isoform X2</fullName>
    </submittedName>
</protein>
<keyword evidence="1" id="KW-1185">Reference proteome</keyword>
<keyword evidence="2" id="KW-0966">Cell projection</keyword>
<sequence>MLHRPDVVMRRKALRRSEGVPSRQLLSHHDVPSSHYLVSLYDESYGRQTSSSLPTLRSWHPDKLAWVPERSDHPVQGPPTKFGLAECWRTHVEQQRAVVPTLSLYKASYPLHPISSFCHSRHVSMPKRFSSSQHPANHSRQELALKPRPCRQVSSNPASPL</sequence>
<gene>
    <name evidence="2" type="primary">si:ch211-226m7.4</name>
    <name evidence="2" type="synonym">c11h1orf158</name>
    <name evidence="2" type="synonym">gb:dv597150</name>
</gene>
<keyword evidence="2" id="KW-0282">Flagellum</keyword>
<proteinExistence type="predicted"/>
<accession>A0AC58GNV9</accession>
<evidence type="ECO:0000313" key="1">
    <source>
        <dbReference type="Proteomes" id="UP000000437"/>
    </source>
</evidence>
<reference evidence="2" key="1">
    <citation type="submission" date="2025-08" db="UniProtKB">
        <authorList>
            <consortium name="RefSeq"/>
        </authorList>
    </citation>
    <scope>IDENTIFICATION</scope>
    <source>
        <strain evidence="2">Tuebingen</strain>
        <tissue evidence="2">Fibroblasts and whole tissue</tissue>
    </source>
</reference>
<dbReference type="Proteomes" id="UP000000437">
    <property type="component" value="Chromosome 11"/>
</dbReference>